<dbReference type="EMBL" id="JAMSHT010000001">
    <property type="protein sequence ID" value="MCM8558269.1"/>
    <property type="molecule type" value="Genomic_DNA"/>
</dbReference>
<comment type="caution">
    <text evidence="3">The sequence shown here is derived from an EMBL/GenBank/DDBJ whole genome shotgun (WGS) entry which is preliminary data.</text>
</comment>
<dbReference type="RefSeq" id="WP_252115051.1">
    <property type="nucleotide sequence ID" value="NZ_JAMSHT010000001.1"/>
</dbReference>
<reference evidence="3" key="1">
    <citation type="submission" date="2022-06" db="EMBL/GenBank/DDBJ databases">
        <title>Sphingomicrobium sedimins sp. nov., a marine bacterium isolated from tidal flat.</title>
        <authorList>
            <person name="Kim C.-H."/>
            <person name="Yoo Y."/>
            <person name="Kim J.-J."/>
        </authorList>
    </citation>
    <scope>NUCLEOTIDE SEQUENCE</scope>
    <source>
        <strain evidence="3">GRR-S6-50</strain>
    </source>
</reference>
<protein>
    <submittedName>
        <fullName evidence="3">Haloalkane dehalogenase</fullName>
    </submittedName>
</protein>
<organism evidence="3 4">
    <name type="scientific">Sphingomicrobium sediminis</name>
    <dbReference type="NCBI Taxonomy" id="2950949"/>
    <lineage>
        <taxon>Bacteria</taxon>
        <taxon>Pseudomonadati</taxon>
        <taxon>Pseudomonadota</taxon>
        <taxon>Alphaproteobacteria</taxon>
        <taxon>Sphingomonadales</taxon>
        <taxon>Sphingomonadaceae</taxon>
        <taxon>Sphingomicrobium</taxon>
    </lineage>
</organism>
<dbReference type="PANTHER" id="PTHR43329">
    <property type="entry name" value="EPOXIDE HYDROLASE"/>
    <property type="match status" value="1"/>
</dbReference>
<dbReference type="InterPro" id="IPR000639">
    <property type="entry name" value="Epox_hydrolase-like"/>
</dbReference>
<name>A0A9X2EMT6_9SPHN</name>
<evidence type="ECO:0000313" key="3">
    <source>
        <dbReference type="EMBL" id="MCM8558269.1"/>
    </source>
</evidence>
<evidence type="ECO:0000259" key="2">
    <source>
        <dbReference type="Pfam" id="PF00561"/>
    </source>
</evidence>
<dbReference type="Gene3D" id="3.40.50.1820">
    <property type="entry name" value="alpha/beta hydrolase"/>
    <property type="match status" value="1"/>
</dbReference>
<keyword evidence="4" id="KW-1185">Reference proteome</keyword>
<accession>A0A9X2EMT6</accession>
<dbReference type="GO" id="GO:0016787">
    <property type="term" value="F:hydrolase activity"/>
    <property type="evidence" value="ECO:0007669"/>
    <property type="project" value="UniProtKB-KW"/>
</dbReference>
<dbReference type="AlphaFoldDB" id="A0A9X2EMT6"/>
<dbReference type="Proteomes" id="UP001155128">
    <property type="component" value="Unassembled WGS sequence"/>
</dbReference>
<dbReference type="PRINTS" id="PR00412">
    <property type="entry name" value="EPOXHYDRLASE"/>
</dbReference>
<evidence type="ECO:0000313" key="4">
    <source>
        <dbReference type="Proteomes" id="UP001155128"/>
    </source>
</evidence>
<proteinExistence type="predicted"/>
<evidence type="ECO:0000256" key="1">
    <source>
        <dbReference type="ARBA" id="ARBA00022801"/>
    </source>
</evidence>
<dbReference type="NCBIfam" id="NF002043">
    <property type="entry name" value="PRK00870.1"/>
    <property type="match status" value="1"/>
</dbReference>
<sequence length="301" mass="32858">MPAIQPHDPARFAYIPDYPFAEHWQEVDLGNGETARMHYVDEGPRDGPVILLLHGEPSWSFLYRFMIPPLAEAGCRVVAPDLIGFGKSDKPTDKALFSYAAHYDWLVQVLDALELKDVGLFCQDWGGLLGLRAVGLNPDRFAFVVASNTMLPTGKGTPPDAFLAWQQFAKSSPDFRIGPLLQRATVRELSESEVAAYDAPFPDEPSKAAARMFPTLVPTSEDDPGGIANVAAWAGLARFDKPFLTLFTDQDPITKGGEAYFQKMVPGAKGQPHRIVEGGGHFCQEDVPDAFVAALKELAGV</sequence>
<keyword evidence="1" id="KW-0378">Hydrolase</keyword>
<dbReference type="SUPFAM" id="SSF53474">
    <property type="entry name" value="alpha/beta-Hydrolases"/>
    <property type="match status" value="1"/>
</dbReference>
<feature type="domain" description="AB hydrolase-1" evidence="2">
    <location>
        <begin position="48"/>
        <end position="286"/>
    </location>
</feature>
<gene>
    <name evidence="3" type="ORF">NDO55_10615</name>
</gene>
<dbReference type="InterPro" id="IPR029058">
    <property type="entry name" value="AB_hydrolase_fold"/>
</dbReference>
<dbReference type="InterPro" id="IPR000073">
    <property type="entry name" value="AB_hydrolase_1"/>
</dbReference>
<dbReference type="Pfam" id="PF00561">
    <property type="entry name" value="Abhydrolase_1"/>
    <property type="match status" value="1"/>
</dbReference>